<dbReference type="GO" id="GO:0031956">
    <property type="term" value="F:medium-chain fatty acid-CoA ligase activity"/>
    <property type="evidence" value="ECO:0007669"/>
    <property type="project" value="TreeGrafter"/>
</dbReference>
<feature type="domain" description="AMP-binding enzyme C-terminal" evidence="4">
    <location>
        <begin position="310"/>
        <end position="363"/>
    </location>
</feature>
<dbReference type="InterPro" id="IPR020845">
    <property type="entry name" value="AMP-binding_CS"/>
</dbReference>
<reference evidence="5" key="1">
    <citation type="submission" date="2018-05" db="EMBL/GenBank/DDBJ databases">
        <authorList>
            <person name="Lanie J.A."/>
            <person name="Ng W.-L."/>
            <person name="Kazmierczak K.M."/>
            <person name="Andrzejewski T.M."/>
            <person name="Davidsen T.M."/>
            <person name="Wayne K.J."/>
            <person name="Tettelin H."/>
            <person name="Glass J.I."/>
            <person name="Rusch D."/>
            <person name="Podicherti R."/>
            <person name="Tsui H.-C.T."/>
            <person name="Winkler M.E."/>
        </authorList>
    </citation>
    <scope>NUCLEOTIDE SEQUENCE</scope>
</reference>
<dbReference type="EMBL" id="UINC01102641">
    <property type="protein sequence ID" value="SVC64421.1"/>
    <property type="molecule type" value="Genomic_DNA"/>
</dbReference>
<gene>
    <name evidence="5" type="ORF">METZ01_LOCUS317275</name>
</gene>
<feature type="domain" description="AMP-dependent synthetase/ligase" evidence="3">
    <location>
        <begin position="23"/>
        <end position="259"/>
    </location>
</feature>
<dbReference type="Pfam" id="PF13193">
    <property type="entry name" value="AMP-binding_C"/>
    <property type="match status" value="1"/>
</dbReference>
<proteinExistence type="inferred from homology"/>
<evidence type="ECO:0000259" key="3">
    <source>
        <dbReference type="Pfam" id="PF00501"/>
    </source>
</evidence>
<dbReference type="InterPro" id="IPR045851">
    <property type="entry name" value="AMP-bd_C_sf"/>
</dbReference>
<protein>
    <recommendedName>
        <fullName evidence="6">AMP-dependent synthetase/ligase domain-containing protein</fullName>
    </recommendedName>
</protein>
<dbReference type="PROSITE" id="PS00455">
    <property type="entry name" value="AMP_BINDING"/>
    <property type="match status" value="1"/>
</dbReference>
<feature type="non-terminal residue" evidence="5">
    <location>
        <position position="1"/>
    </location>
</feature>
<evidence type="ECO:0000256" key="2">
    <source>
        <dbReference type="ARBA" id="ARBA00022598"/>
    </source>
</evidence>
<dbReference type="Gene3D" id="3.30.300.30">
    <property type="match status" value="1"/>
</dbReference>
<sequence length="363" mass="39770">EAFPELRRIVVLGDTNYRGTVRWEEILSSSGATPPRELEHRQQMVDPDSPALIMYTSGTTGFPKGVVHTHNILRNVNDEANRMGMTPRDVILMYLPLFHAFGLYEGPLMSAMTGARTVLTNAFDPGEALQLIQREKITVLHGFDTHFHGLVSHPDCQSTDRSSLRTGLLAAGMASSESVARRTQEMLCTTVTGWGMTEVGVGASLSFLDSNEEDRCLGSGYPLPGYEFKVVDPGSGADLPPMEMGELCVRTYAMMQGYYKKPEETIQAIDQDGWLHTGDVAAIRDDGFVRFMGRYKELLKVGGENVDPVEVEVLLMGHPAVAEAQVVGVPDDRLSEVACACIVARDGHEISEGSLIDYCRGKL</sequence>
<dbReference type="PANTHER" id="PTHR43201:SF5">
    <property type="entry name" value="MEDIUM-CHAIN ACYL-COA LIGASE ACSF2, MITOCHONDRIAL"/>
    <property type="match status" value="1"/>
</dbReference>
<evidence type="ECO:0000256" key="1">
    <source>
        <dbReference type="ARBA" id="ARBA00006432"/>
    </source>
</evidence>
<dbReference type="PANTHER" id="PTHR43201">
    <property type="entry name" value="ACYL-COA SYNTHETASE"/>
    <property type="match status" value="1"/>
</dbReference>
<dbReference type="GO" id="GO:0006631">
    <property type="term" value="P:fatty acid metabolic process"/>
    <property type="evidence" value="ECO:0007669"/>
    <property type="project" value="TreeGrafter"/>
</dbReference>
<dbReference type="AlphaFoldDB" id="A0A382NXY6"/>
<name>A0A382NXY6_9ZZZZ</name>
<feature type="non-terminal residue" evidence="5">
    <location>
        <position position="363"/>
    </location>
</feature>
<dbReference type="Pfam" id="PF00501">
    <property type="entry name" value="AMP-binding"/>
    <property type="match status" value="1"/>
</dbReference>
<accession>A0A382NXY6</accession>
<dbReference type="SUPFAM" id="SSF56801">
    <property type="entry name" value="Acetyl-CoA synthetase-like"/>
    <property type="match status" value="1"/>
</dbReference>
<keyword evidence="2" id="KW-0436">Ligase</keyword>
<dbReference type="Gene3D" id="3.40.50.12780">
    <property type="entry name" value="N-terminal domain of ligase-like"/>
    <property type="match status" value="1"/>
</dbReference>
<evidence type="ECO:0008006" key="6">
    <source>
        <dbReference type="Google" id="ProtNLM"/>
    </source>
</evidence>
<dbReference type="InterPro" id="IPR000873">
    <property type="entry name" value="AMP-dep_synth/lig_dom"/>
</dbReference>
<evidence type="ECO:0000259" key="4">
    <source>
        <dbReference type="Pfam" id="PF13193"/>
    </source>
</evidence>
<evidence type="ECO:0000313" key="5">
    <source>
        <dbReference type="EMBL" id="SVC64421.1"/>
    </source>
</evidence>
<dbReference type="InterPro" id="IPR042099">
    <property type="entry name" value="ANL_N_sf"/>
</dbReference>
<dbReference type="InterPro" id="IPR025110">
    <property type="entry name" value="AMP-bd_C"/>
</dbReference>
<organism evidence="5">
    <name type="scientific">marine metagenome</name>
    <dbReference type="NCBI Taxonomy" id="408172"/>
    <lineage>
        <taxon>unclassified sequences</taxon>
        <taxon>metagenomes</taxon>
        <taxon>ecological metagenomes</taxon>
    </lineage>
</organism>
<dbReference type="CDD" id="cd04433">
    <property type="entry name" value="AFD_class_I"/>
    <property type="match status" value="1"/>
</dbReference>
<comment type="similarity">
    <text evidence="1">Belongs to the ATP-dependent AMP-binding enzyme family.</text>
</comment>